<evidence type="ECO:0000256" key="4">
    <source>
        <dbReference type="ARBA" id="ARBA00022553"/>
    </source>
</evidence>
<dbReference type="RefSeq" id="WP_072341727.1">
    <property type="nucleotide sequence ID" value="NZ_FPKU01000001.1"/>
</dbReference>
<evidence type="ECO:0000256" key="6">
    <source>
        <dbReference type="ARBA" id="ARBA00022741"/>
    </source>
</evidence>
<dbReference type="EMBL" id="FPKU01000001">
    <property type="protein sequence ID" value="SFZ83250.1"/>
    <property type="molecule type" value="Genomic_DNA"/>
</dbReference>
<comment type="catalytic activity">
    <reaction evidence="1">
        <text>ATP + protein L-histidine = ADP + protein N-phospho-L-histidine.</text>
        <dbReference type="EC" id="2.7.13.3"/>
    </reaction>
</comment>
<keyword evidence="7 11" id="KW-0418">Kinase</keyword>
<keyword evidence="8" id="KW-0067">ATP-binding</keyword>
<dbReference type="Proteomes" id="UP000183447">
    <property type="component" value="Unassembled WGS sequence"/>
</dbReference>
<accession>A0A1K2HWD6</accession>
<dbReference type="Pfam" id="PF07536">
    <property type="entry name" value="HWE_HK"/>
    <property type="match status" value="1"/>
</dbReference>
<evidence type="ECO:0000256" key="3">
    <source>
        <dbReference type="ARBA" id="ARBA00021740"/>
    </source>
</evidence>
<dbReference type="CDD" id="cd00130">
    <property type="entry name" value="PAS"/>
    <property type="match status" value="1"/>
</dbReference>
<dbReference type="Gene3D" id="3.30.565.10">
    <property type="entry name" value="Histidine kinase-like ATPase, C-terminal domain"/>
    <property type="match status" value="1"/>
</dbReference>
<dbReference type="InterPro" id="IPR000014">
    <property type="entry name" value="PAS"/>
</dbReference>
<reference evidence="11 12" key="1">
    <citation type="submission" date="2016-11" db="EMBL/GenBank/DDBJ databases">
        <authorList>
            <person name="Jaros S."/>
            <person name="Januszkiewicz K."/>
            <person name="Wedrychowicz H."/>
        </authorList>
    </citation>
    <scope>NUCLEOTIDE SEQUENCE [LARGE SCALE GENOMIC DNA]</scope>
    <source>
        <strain evidence="11 12">ATCC 23634</strain>
    </source>
</reference>
<dbReference type="Gene3D" id="3.30.450.20">
    <property type="entry name" value="PAS domain"/>
    <property type="match status" value="2"/>
</dbReference>
<dbReference type="SMART" id="SM00911">
    <property type="entry name" value="HWE_HK"/>
    <property type="match status" value="1"/>
</dbReference>
<dbReference type="Gene3D" id="3.30.450.40">
    <property type="match status" value="1"/>
</dbReference>
<sequence>MPERPAALSPDVWNSVISPDRLAALSALSILDSPDDPDFDRLSRLAASVFAAPVGLVTLIDTERQWFKSCYGTDVRETPTGISFCAHTIASEATHMIVPDMLADPRFVDNPLVTGEHRIRFYVGAPIIVRGEKLGTLCVLDRVPRNDIQPGQIEQLRSLADTVAALFALKDESRVRAQTAAELIREEWRHALTLEAGKVGSWIWDVRTGVVTANDILRRLFGLDPHAEIRIEQIFAAIEDVTRGQVEAAVEASFRDGVDYHSEFRLQSGRWLMGRGRVYQRDAAGAPEIMMGVNVDITEAHDGADRTRVLLRELNHRVKNTLAMIQSLARQTLRQNSDPQRFIEAFSGRLRALSDAHALLADRDWSGLRLLEVVTSQVLAHDRDGRQVSIEGEDVHLPPDHALGLGLILNELTSNARRFGALSVASGRVTLRWARDAQGLLVLDWKERGGPMVGDPDHRGLGTRLIERSLDKVIGSAVTLGFPSDGVEARIALPLDPV</sequence>
<dbReference type="InterPro" id="IPR003018">
    <property type="entry name" value="GAF"/>
</dbReference>
<organism evidence="11 12">
    <name type="scientific">Devosia enhydra</name>
    <dbReference type="NCBI Taxonomy" id="665118"/>
    <lineage>
        <taxon>Bacteria</taxon>
        <taxon>Pseudomonadati</taxon>
        <taxon>Pseudomonadota</taxon>
        <taxon>Alphaproteobacteria</taxon>
        <taxon>Hyphomicrobiales</taxon>
        <taxon>Devosiaceae</taxon>
        <taxon>Devosia</taxon>
    </lineage>
</organism>
<dbReference type="GO" id="GO:0004673">
    <property type="term" value="F:protein histidine kinase activity"/>
    <property type="evidence" value="ECO:0007669"/>
    <property type="project" value="UniProtKB-EC"/>
</dbReference>
<protein>
    <recommendedName>
        <fullName evidence="3">Blue-light-activated histidine kinase</fullName>
        <ecNumber evidence="2">2.7.13.3</ecNumber>
    </recommendedName>
</protein>
<dbReference type="STRING" id="665118.SAMN02983003_1540"/>
<evidence type="ECO:0000259" key="9">
    <source>
        <dbReference type="SMART" id="SM00065"/>
    </source>
</evidence>
<dbReference type="GO" id="GO:0005524">
    <property type="term" value="F:ATP binding"/>
    <property type="evidence" value="ECO:0007669"/>
    <property type="project" value="UniProtKB-KW"/>
</dbReference>
<evidence type="ECO:0000256" key="7">
    <source>
        <dbReference type="ARBA" id="ARBA00022777"/>
    </source>
</evidence>
<keyword evidence="4" id="KW-0597">Phosphoprotein</keyword>
<feature type="domain" description="GAF" evidence="9">
    <location>
        <begin position="34"/>
        <end position="174"/>
    </location>
</feature>
<dbReference type="Pfam" id="PF01590">
    <property type="entry name" value="GAF"/>
    <property type="match status" value="1"/>
</dbReference>
<proteinExistence type="predicted"/>
<keyword evidence="6" id="KW-0547">Nucleotide-binding</keyword>
<evidence type="ECO:0000313" key="11">
    <source>
        <dbReference type="EMBL" id="SFZ83250.1"/>
    </source>
</evidence>
<dbReference type="SMART" id="SM00065">
    <property type="entry name" value="GAF"/>
    <property type="match status" value="1"/>
</dbReference>
<evidence type="ECO:0000256" key="8">
    <source>
        <dbReference type="ARBA" id="ARBA00022840"/>
    </source>
</evidence>
<dbReference type="PANTHER" id="PTHR41523">
    <property type="entry name" value="TWO-COMPONENT SYSTEM SENSOR PROTEIN"/>
    <property type="match status" value="1"/>
</dbReference>
<dbReference type="InterPro" id="IPR036890">
    <property type="entry name" value="HATPase_C_sf"/>
</dbReference>
<dbReference type="SUPFAM" id="SSF55781">
    <property type="entry name" value="GAF domain-like"/>
    <property type="match status" value="1"/>
</dbReference>
<evidence type="ECO:0000256" key="1">
    <source>
        <dbReference type="ARBA" id="ARBA00000085"/>
    </source>
</evidence>
<dbReference type="InterPro" id="IPR035965">
    <property type="entry name" value="PAS-like_dom_sf"/>
</dbReference>
<evidence type="ECO:0000313" key="12">
    <source>
        <dbReference type="Proteomes" id="UP000183447"/>
    </source>
</evidence>
<evidence type="ECO:0000256" key="5">
    <source>
        <dbReference type="ARBA" id="ARBA00022679"/>
    </source>
</evidence>
<gene>
    <name evidence="11" type="ORF">SAMN02983003_1540</name>
</gene>
<evidence type="ECO:0000256" key="2">
    <source>
        <dbReference type="ARBA" id="ARBA00012438"/>
    </source>
</evidence>
<name>A0A1K2HWD6_9HYPH</name>
<feature type="domain" description="Signal transduction histidine kinase HWE region" evidence="10">
    <location>
        <begin position="313"/>
        <end position="394"/>
    </location>
</feature>
<dbReference type="EC" id="2.7.13.3" evidence="2"/>
<keyword evidence="5" id="KW-0808">Transferase</keyword>
<dbReference type="PANTHER" id="PTHR41523:SF8">
    <property type="entry name" value="ETHYLENE RESPONSE SENSOR PROTEIN"/>
    <property type="match status" value="1"/>
</dbReference>
<evidence type="ECO:0000259" key="10">
    <source>
        <dbReference type="SMART" id="SM00911"/>
    </source>
</evidence>
<dbReference type="InterPro" id="IPR029016">
    <property type="entry name" value="GAF-like_dom_sf"/>
</dbReference>
<dbReference type="SUPFAM" id="SSF55785">
    <property type="entry name" value="PYP-like sensor domain (PAS domain)"/>
    <property type="match status" value="1"/>
</dbReference>
<dbReference type="AlphaFoldDB" id="A0A1K2HWD6"/>
<keyword evidence="12" id="KW-1185">Reference proteome</keyword>
<dbReference type="InterPro" id="IPR011102">
    <property type="entry name" value="Sig_transdc_His_kinase_HWE"/>
</dbReference>